<gene>
    <name evidence="7" type="ORF">ebA6871</name>
</gene>
<evidence type="ECO:0000313" key="8">
    <source>
        <dbReference type="Proteomes" id="UP000006552"/>
    </source>
</evidence>
<sequence length="219" mass="23828">MSDTIKTLTEAVRGRVITPADSDYDDARAVYNATHDHRPRAVIQCTDAADVMAVVHAARGVGLSIDSLLSADVVLADGRQVTVSDYQHEDLFWALRGGGNFGVVTSFEFQLHEVGDIVGGPLFYEFDDAAAVLQCYRELIATAPEQLGCFFGWHIAPPLPFIPTRAARGGYVNFMSGDDDHRAPANYGANYERLAAVKAAYDPDNLFHLNQNIAPAKGR</sequence>
<dbReference type="Gene3D" id="3.30.43.10">
    <property type="entry name" value="Uridine Diphospho-n-acetylenolpyruvylglucosamine Reductase, domain 2"/>
    <property type="match status" value="1"/>
</dbReference>
<proteinExistence type="inferred from homology"/>
<dbReference type="HOGENOM" id="CLU_1259294_0_0_4"/>
<keyword evidence="3" id="KW-0285">Flavoprotein</keyword>
<dbReference type="InterPro" id="IPR016169">
    <property type="entry name" value="FAD-bd_PCMH_sub2"/>
</dbReference>
<dbReference type="PANTHER" id="PTHR42973">
    <property type="entry name" value="BINDING OXIDOREDUCTASE, PUTATIVE (AFU_ORTHOLOGUE AFUA_1G17690)-RELATED"/>
    <property type="match status" value="1"/>
</dbReference>
<dbReference type="InterPro" id="IPR050416">
    <property type="entry name" value="FAD-linked_Oxidoreductase"/>
</dbReference>
<dbReference type="AlphaFoldDB" id="Q5NY18"/>
<evidence type="ECO:0000256" key="1">
    <source>
        <dbReference type="ARBA" id="ARBA00001974"/>
    </source>
</evidence>
<reference evidence="7 8" key="1">
    <citation type="journal article" date="2005" name="Arch. Microbiol.">
        <title>The genome sequence of an anaerobic aromatic-degrading denitrifying bacterium, strain EbN1.</title>
        <authorList>
            <person name="Rabus R."/>
            <person name="Kube M."/>
            <person name="Heider J."/>
            <person name="Beck A."/>
            <person name="Heitmann K."/>
            <person name="Widdel F."/>
            <person name="Reinhardt R."/>
        </authorList>
    </citation>
    <scope>NUCLEOTIDE SEQUENCE [LARGE SCALE GENOMIC DNA]</scope>
    <source>
        <strain evidence="7 8">EbN1</strain>
    </source>
</reference>
<dbReference type="eggNOG" id="COG0277">
    <property type="taxonomic scope" value="Bacteria"/>
</dbReference>
<keyword evidence="8" id="KW-1185">Reference proteome</keyword>
<dbReference type="PANTHER" id="PTHR42973:SF39">
    <property type="entry name" value="FAD-BINDING PCMH-TYPE DOMAIN-CONTAINING PROTEIN"/>
    <property type="match status" value="1"/>
</dbReference>
<keyword evidence="5" id="KW-0560">Oxidoreductase</keyword>
<dbReference type="InterPro" id="IPR016167">
    <property type="entry name" value="FAD-bd_PCMH_sub1"/>
</dbReference>
<evidence type="ECO:0000313" key="7">
    <source>
        <dbReference type="EMBL" id="CAI10046.1"/>
    </source>
</evidence>
<evidence type="ECO:0000256" key="5">
    <source>
        <dbReference type="ARBA" id="ARBA00023002"/>
    </source>
</evidence>
<dbReference type="GO" id="GO:0050660">
    <property type="term" value="F:flavin adenine dinucleotide binding"/>
    <property type="evidence" value="ECO:0007669"/>
    <property type="project" value="InterPro"/>
</dbReference>
<evidence type="ECO:0000256" key="2">
    <source>
        <dbReference type="ARBA" id="ARBA00005466"/>
    </source>
</evidence>
<dbReference type="Gene3D" id="3.30.465.10">
    <property type="match status" value="1"/>
</dbReference>
<accession>Q5NY18</accession>
<evidence type="ECO:0000259" key="6">
    <source>
        <dbReference type="Pfam" id="PF08031"/>
    </source>
</evidence>
<dbReference type="RefSeq" id="WP_011239691.1">
    <property type="nucleotide sequence ID" value="NC_006513.1"/>
</dbReference>
<dbReference type="Gene3D" id="3.40.462.20">
    <property type="match status" value="1"/>
</dbReference>
<comment type="cofactor">
    <cofactor evidence="1">
        <name>FAD</name>
        <dbReference type="ChEBI" id="CHEBI:57692"/>
    </cofactor>
</comment>
<dbReference type="STRING" id="76114.ebA6871"/>
<dbReference type="InterPro" id="IPR012951">
    <property type="entry name" value="BBE"/>
</dbReference>
<organism evidence="7 8">
    <name type="scientific">Aromatoleum aromaticum (strain DSM 19018 / LMG 30748 / EbN1)</name>
    <name type="common">Azoarcus sp. (strain EbN1)</name>
    <dbReference type="NCBI Taxonomy" id="76114"/>
    <lineage>
        <taxon>Bacteria</taxon>
        <taxon>Pseudomonadati</taxon>
        <taxon>Pseudomonadota</taxon>
        <taxon>Betaproteobacteria</taxon>
        <taxon>Rhodocyclales</taxon>
        <taxon>Rhodocyclaceae</taxon>
        <taxon>Aromatoleum</taxon>
    </lineage>
</organism>
<dbReference type="SUPFAM" id="SSF56176">
    <property type="entry name" value="FAD-binding/transporter-associated domain-like"/>
    <property type="match status" value="1"/>
</dbReference>
<comment type="similarity">
    <text evidence="2">Belongs to the oxygen-dependent FAD-linked oxidoreductase family.</text>
</comment>
<dbReference type="KEGG" id="eba:ebA6871"/>
<dbReference type="Pfam" id="PF08031">
    <property type="entry name" value="BBE"/>
    <property type="match status" value="1"/>
</dbReference>
<dbReference type="GO" id="GO:0016491">
    <property type="term" value="F:oxidoreductase activity"/>
    <property type="evidence" value="ECO:0007669"/>
    <property type="project" value="UniProtKB-KW"/>
</dbReference>
<feature type="domain" description="Berberine/berberine-like" evidence="6">
    <location>
        <begin position="171"/>
        <end position="213"/>
    </location>
</feature>
<dbReference type="InterPro" id="IPR036318">
    <property type="entry name" value="FAD-bd_PCMH-like_sf"/>
</dbReference>
<evidence type="ECO:0000256" key="4">
    <source>
        <dbReference type="ARBA" id="ARBA00022827"/>
    </source>
</evidence>
<dbReference type="EMBL" id="CR555306">
    <property type="protein sequence ID" value="CAI10046.1"/>
    <property type="molecule type" value="Genomic_DNA"/>
</dbReference>
<dbReference type="Proteomes" id="UP000006552">
    <property type="component" value="Chromosome"/>
</dbReference>
<evidence type="ECO:0000256" key="3">
    <source>
        <dbReference type="ARBA" id="ARBA00022630"/>
    </source>
</evidence>
<keyword evidence="4" id="KW-0274">FAD</keyword>
<protein>
    <recommendedName>
        <fullName evidence="6">Berberine/berberine-like domain-containing protein</fullName>
    </recommendedName>
</protein>
<name>Q5NY18_AROAE</name>
<dbReference type="OrthoDB" id="9775082at2"/>